<keyword evidence="3" id="KW-1185">Reference proteome</keyword>
<sequence>MAITNWFQFFMKIKYTFIKSSLAFFALAFAIGAGAQTINPMPKVSDDWRFSVSINAWAPESWTTTTAGKLSKSTYSSISDNLNSAGGFAQLTGEAHKGNWGVMADLVYWQMLGSGSKTRYVPSRDDASLYAGVNGKDTQTILTMAATYTAYNSNSLYLDGLAGARYITSTTTLDATAKLALDGTTVASAAKYPSATNQTIDPVIGFKGRARIADTSWFVPFYADIGKGPSSNNGTWQTLIGIGNAYSWGDVTLAYRAMGLHLNGAVGKTNYTNAGPQLSATFNF</sequence>
<evidence type="ECO:0000313" key="3">
    <source>
        <dbReference type="Proteomes" id="UP000503312"/>
    </source>
</evidence>
<organism evidence="2 3">
    <name type="scientific">Polynucleobacter tropicus</name>
    <dbReference type="NCBI Taxonomy" id="1743174"/>
    <lineage>
        <taxon>Bacteria</taxon>
        <taxon>Pseudomonadati</taxon>
        <taxon>Pseudomonadota</taxon>
        <taxon>Betaproteobacteria</taxon>
        <taxon>Burkholderiales</taxon>
        <taxon>Burkholderiaceae</taxon>
        <taxon>Polynucleobacter</taxon>
    </lineage>
</organism>
<accession>A0A6M9PUL2</accession>
<dbReference type="Proteomes" id="UP000503312">
    <property type="component" value="Chromosome"/>
</dbReference>
<evidence type="ECO:0000313" key="2">
    <source>
        <dbReference type="EMBL" id="QKM64359.1"/>
    </source>
</evidence>
<reference evidence="2 3" key="1">
    <citation type="submission" date="2018-04" db="EMBL/GenBank/DDBJ databases">
        <title>Polynucleobacter sp. UH21B genome.</title>
        <authorList>
            <person name="Hahn M.W."/>
        </authorList>
    </citation>
    <scope>NUCLEOTIDE SEQUENCE [LARGE SCALE GENOMIC DNA]</scope>
    <source>
        <strain evidence="2 3">MWH-UH21B</strain>
    </source>
</reference>
<protein>
    <submittedName>
        <fullName evidence="2">Uncharacterized protein</fullName>
    </submittedName>
</protein>
<dbReference type="EMBL" id="CP028942">
    <property type="protein sequence ID" value="QKM64359.1"/>
    <property type="molecule type" value="Genomic_DNA"/>
</dbReference>
<proteinExistence type="predicted"/>
<dbReference type="KEGG" id="ptrp:DCO17_03360"/>
<name>A0A6M9PUL2_9BURK</name>
<evidence type="ECO:0000256" key="1">
    <source>
        <dbReference type="SAM" id="SignalP"/>
    </source>
</evidence>
<gene>
    <name evidence="2" type="ORF">DCO17_03360</name>
</gene>
<feature type="signal peptide" evidence="1">
    <location>
        <begin position="1"/>
        <end position="35"/>
    </location>
</feature>
<keyword evidence="1" id="KW-0732">Signal</keyword>
<dbReference type="AlphaFoldDB" id="A0A6M9PUL2"/>
<feature type="chain" id="PRO_5026954407" evidence="1">
    <location>
        <begin position="36"/>
        <end position="284"/>
    </location>
</feature>